<name>A0A917SLA4_9ACTN</name>
<protein>
    <submittedName>
        <fullName evidence="2">Uncharacterized protein</fullName>
    </submittedName>
</protein>
<evidence type="ECO:0000256" key="1">
    <source>
        <dbReference type="SAM" id="MobiDB-lite"/>
    </source>
</evidence>
<comment type="caution">
    <text evidence="2">The sequence shown here is derived from an EMBL/GenBank/DDBJ whole genome shotgun (WGS) entry which is preliminary data.</text>
</comment>
<proteinExistence type="predicted"/>
<reference evidence="2" key="2">
    <citation type="submission" date="2020-09" db="EMBL/GenBank/DDBJ databases">
        <authorList>
            <person name="Sun Q."/>
            <person name="Zhou Y."/>
        </authorList>
    </citation>
    <scope>NUCLEOTIDE SEQUENCE</scope>
    <source>
        <strain evidence="2">CGMCC 4.7308</strain>
    </source>
</reference>
<dbReference type="Proteomes" id="UP000655208">
    <property type="component" value="Unassembled WGS sequence"/>
</dbReference>
<feature type="region of interest" description="Disordered" evidence="1">
    <location>
        <begin position="1"/>
        <end position="33"/>
    </location>
</feature>
<sequence length="63" mass="6556">MDGTTLPTPVIDGEPSGRPVGTRALRRPGLRPTARRFAVRRSLASMADGDSAGRLVVAAAAVR</sequence>
<dbReference type="AlphaFoldDB" id="A0A917SLA4"/>
<reference evidence="2" key="1">
    <citation type="journal article" date="2014" name="Int. J. Syst. Evol. Microbiol.">
        <title>Complete genome sequence of Corynebacterium casei LMG S-19264T (=DSM 44701T), isolated from a smear-ripened cheese.</title>
        <authorList>
            <consortium name="US DOE Joint Genome Institute (JGI-PGF)"/>
            <person name="Walter F."/>
            <person name="Albersmeier A."/>
            <person name="Kalinowski J."/>
            <person name="Ruckert C."/>
        </authorList>
    </citation>
    <scope>NUCLEOTIDE SEQUENCE</scope>
    <source>
        <strain evidence="2">CGMCC 4.7308</strain>
    </source>
</reference>
<keyword evidence="3" id="KW-1185">Reference proteome</keyword>
<dbReference type="EMBL" id="BMNA01000001">
    <property type="protein sequence ID" value="GGL87568.1"/>
    <property type="molecule type" value="Genomic_DNA"/>
</dbReference>
<accession>A0A917SLA4</accession>
<organism evidence="2 3">
    <name type="scientific">Nakamurella endophytica</name>
    <dbReference type="NCBI Taxonomy" id="1748367"/>
    <lineage>
        <taxon>Bacteria</taxon>
        <taxon>Bacillati</taxon>
        <taxon>Actinomycetota</taxon>
        <taxon>Actinomycetes</taxon>
        <taxon>Nakamurellales</taxon>
        <taxon>Nakamurellaceae</taxon>
        <taxon>Nakamurella</taxon>
    </lineage>
</organism>
<gene>
    <name evidence="2" type="ORF">GCM10011594_04010</name>
</gene>
<evidence type="ECO:0000313" key="2">
    <source>
        <dbReference type="EMBL" id="GGL87568.1"/>
    </source>
</evidence>
<feature type="compositionally biased region" description="Basic residues" evidence="1">
    <location>
        <begin position="24"/>
        <end position="33"/>
    </location>
</feature>
<evidence type="ECO:0000313" key="3">
    <source>
        <dbReference type="Proteomes" id="UP000655208"/>
    </source>
</evidence>